<sequence>MQLLMWIGEKPDCRYQKLFERTEMSDMTVLNARKGRIASPAVGSDCAGFMLRPFKPATALGHVIPSEK</sequence>
<dbReference type="EMBL" id="CP127247">
    <property type="protein sequence ID" value="WIY23981.1"/>
    <property type="molecule type" value="Genomic_DNA"/>
</dbReference>
<accession>A0A9Y2KVL6</accession>
<dbReference type="AlphaFoldDB" id="A0A9Y2KVL6"/>
<name>A0A9Y2KVL6_9RHOB</name>
<evidence type="ECO:0000313" key="1">
    <source>
        <dbReference type="EMBL" id="WIY23981.1"/>
    </source>
</evidence>
<organism evidence="1 2">
    <name type="scientific">Parasedimentitalea psychrophila</name>
    <dbReference type="NCBI Taxonomy" id="2997337"/>
    <lineage>
        <taxon>Bacteria</taxon>
        <taxon>Pseudomonadati</taxon>
        <taxon>Pseudomonadota</taxon>
        <taxon>Alphaproteobacteria</taxon>
        <taxon>Rhodobacterales</taxon>
        <taxon>Paracoccaceae</taxon>
        <taxon>Parasedimentitalea</taxon>
    </lineage>
</organism>
<proteinExistence type="predicted"/>
<gene>
    <name evidence="1" type="ORF">QPJ95_15300</name>
</gene>
<dbReference type="Proteomes" id="UP001238334">
    <property type="component" value="Chromosome"/>
</dbReference>
<dbReference type="KEGG" id="ppso:QPJ95_15300"/>
<protein>
    <submittedName>
        <fullName evidence="1">Uncharacterized protein</fullName>
    </submittedName>
</protein>
<keyword evidence="2" id="KW-1185">Reference proteome</keyword>
<reference evidence="1 2" key="1">
    <citation type="submission" date="2023-06" db="EMBL/GenBank/DDBJ databases">
        <title>Parasedimentitalea psychrophila sp. nov., a psychrophilic bacterium isolated from deep-sea sediment.</title>
        <authorList>
            <person name="Li A."/>
        </authorList>
    </citation>
    <scope>NUCLEOTIDE SEQUENCE [LARGE SCALE GENOMIC DNA]</scope>
    <source>
        <strain evidence="1 2">QS115</strain>
    </source>
</reference>
<dbReference type="RefSeq" id="WP_270916986.1">
    <property type="nucleotide sequence ID" value="NZ_CP127247.1"/>
</dbReference>
<evidence type="ECO:0000313" key="2">
    <source>
        <dbReference type="Proteomes" id="UP001238334"/>
    </source>
</evidence>